<dbReference type="PROSITE" id="PS50026">
    <property type="entry name" value="EGF_3"/>
    <property type="match status" value="1"/>
</dbReference>
<keyword evidence="1 5" id="KW-0245">EGF-like domain</keyword>
<dbReference type="PANTHER" id="PTHR14002">
    <property type="entry name" value="ENDOGLIN/TGF-BETA RECEPTOR TYPE III"/>
    <property type="match status" value="1"/>
</dbReference>
<feature type="domain" description="SEA" evidence="8">
    <location>
        <begin position="395"/>
        <end position="509"/>
    </location>
</feature>
<dbReference type="PROSITE" id="PS50024">
    <property type="entry name" value="SEA"/>
    <property type="match status" value="2"/>
</dbReference>
<dbReference type="InterPro" id="IPR009030">
    <property type="entry name" value="Growth_fac_rcpt_cys_sf"/>
</dbReference>
<evidence type="ECO:0000259" key="11">
    <source>
        <dbReference type="PROSITE" id="PS51041"/>
    </source>
</evidence>
<dbReference type="InterPro" id="IPR036364">
    <property type="entry name" value="SEA_dom_sf"/>
</dbReference>
<keyword evidence="2 7" id="KW-0732">Signal</keyword>
<keyword evidence="6" id="KW-1133">Transmembrane helix</keyword>
<dbReference type="Pfam" id="PF00100">
    <property type="entry name" value="Zona_pellucida"/>
    <property type="match status" value="1"/>
</dbReference>
<reference evidence="14" key="1">
    <citation type="submission" date="2025-08" db="UniProtKB">
        <authorList>
            <consortium name="RefSeq"/>
        </authorList>
    </citation>
    <scope>IDENTIFICATION</scope>
    <source>
        <tissue evidence="14">Blood</tissue>
    </source>
</reference>
<gene>
    <name evidence="14" type="primary">UMODL1</name>
</gene>
<dbReference type="SMART" id="SM00217">
    <property type="entry name" value="WAP"/>
    <property type="match status" value="1"/>
</dbReference>
<dbReference type="SUPFAM" id="SSF57184">
    <property type="entry name" value="Growth factor receptor domain"/>
    <property type="match status" value="1"/>
</dbReference>
<dbReference type="RefSeq" id="XP_034279839.1">
    <property type="nucleotide sequence ID" value="XM_034423948.2"/>
</dbReference>
<dbReference type="PROSITE" id="PS51034">
    <property type="entry name" value="ZP_2"/>
    <property type="match status" value="1"/>
</dbReference>
<keyword evidence="6" id="KW-0472">Membrane</keyword>
<evidence type="ECO:0000259" key="10">
    <source>
        <dbReference type="PROSITE" id="PS51034"/>
    </source>
</evidence>
<feature type="signal peptide" evidence="7">
    <location>
        <begin position="1"/>
        <end position="27"/>
    </location>
</feature>
<dbReference type="Proteomes" id="UP001652622">
    <property type="component" value="Unplaced"/>
</dbReference>
<feature type="transmembrane region" description="Helical" evidence="6">
    <location>
        <begin position="1379"/>
        <end position="1402"/>
    </location>
</feature>
<dbReference type="InterPro" id="IPR011489">
    <property type="entry name" value="EMI_domain"/>
</dbReference>
<dbReference type="InterPro" id="IPR000152">
    <property type="entry name" value="EGF-type_Asp/Asn_hydroxyl_site"/>
</dbReference>
<dbReference type="Gene3D" id="4.10.75.10">
    <property type="entry name" value="Elafin-like"/>
    <property type="match status" value="1"/>
</dbReference>
<dbReference type="SUPFAM" id="SSF82671">
    <property type="entry name" value="SEA domain"/>
    <property type="match status" value="1"/>
</dbReference>
<dbReference type="CTD" id="89766"/>
<dbReference type="InterPro" id="IPR018097">
    <property type="entry name" value="EGF_Ca-bd_CS"/>
</dbReference>
<dbReference type="Gene3D" id="2.60.40.4100">
    <property type="entry name" value="Zona pellucida, ZP-C domain"/>
    <property type="match status" value="1"/>
</dbReference>
<dbReference type="Pfam" id="PF00095">
    <property type="entry name" value="WAP"/>
    <property type="match status" value="1"/>
</dbReference>
<dbReference type="InterPro" id="IPR042235">
    <property type="entry name" value="ZP-C_dom"/>
</dbReference>
<evidence type="ECO:0000256" key="2">
    <source>
        <dbReference type="ARBA" id="ARBA00022729"/>
    </source>
</evidence>
<evidence type="ECO:0000313" key="14">
    <source>
        <dbReference type="RefSeq" id="XP_034279839.1"/>
    </source>
</evidence>
<feature type="chain" id="PRO_5027999193" evidence="7">
    <location>
        <begin position="28"/>
        <end position="1427"/>
    </location>
</feature>
<dbReference type="GeneID" id="117669465"/>
<dbReference type="CDD" id="cd00054">
    <property type="entry name" value="EGF_CA"/>
    <property type="match status" value="2"/>
</dbReference>
<accession>A0A6P9CAQ9</accession>
<protein>
    <submittedName>
        <fullName evidence="14">Uromodulin-like 1 isoform X1</fullName>
    </submittedName>
</protein>
<evidence type="ECO:0000313" key="13">
    <source>
        <dbReference type="Proteomes" id="UP001652622"/>
    </source>
</evidence>
<dbReference type="GO" id="GO:0030414">
    <property type="term" value="F:peptidase inhibitor activity"/>
    <property type="evidence" value="ECO:0007669"/>
    <property type="project" value="InterPro"/>
</dbReference>
<dbReference type="InterPro" id="IPR055356">
    <property type="entry name" value="ZP-N"/>
</dbReference>
<feature type="domain" description="SEA" evidence="8">
    <location>
        <begin position="850"/>
        <end position="962"/>
    </location>
</feature>
<dbReference type="GO" id="GO:0005509">
    <property type="term" value="F:calcium ion binding"/>
    <property type="evidence" value="ECO:0007669"/>
    <property type="project" value="InterPro"/>
</dbReference>
<sequence>MMRDSFILLAKVLVTFVFIMCITSAESASNTFTEKNLSLLGYHLCNYSVIKNVTKTVAYQKSYEKQTPCGGWIPWRMCTTTYYKEEYHPIMVQEAVNVTDCCAGYEQVGLYCSLPINRSSEFASRPGACPMKIGEAVKSSCVSDMDCPGYKKCCKTSMGTHCSDPVPEERTVTKYWYNVSVLVKRDFSELCKVAPRLLNHSRFLHSMITGALWPMNISVYHIQTTKSETYAETLVSHVLVGLQQLVPLVNISSLLKKIVIRVYDVIDVVVQDCDRNIPNILIKNMHSSNLLRNSRSASPEIHVSVDSECDSPSIKNHKIFNVTSSSFEASWSINSLQNHSFRAEVYKDKELVERMETTDMKLTMLNLEAGVMYTMNISYEACGKNITSSRIVKTDALIFGLTLRILNYNFTDQFLNVSSREYQNFSRTLMAEIKNSYPSSMNALHLSRKLKVQVDSIKAGSIIVKLKIIIQDLKFPKDLSAFDSMIASLHNSSMLGIDPKSSSVEDWDECACRAENDCSMSAECINTVGSYICRCKTDTGANPAQPGRNCEGEIVDPVTTQGSNVTDYTTTAPFSMAEIQEVSPFIKYTEATVLPSSGIQESSTLPAEKTLATSQKMNILGNFSDSPETVKDSLNSPETVTLAPKWSGNVTVSNGTVAEERWTTQDQQNSSITSSLGVSNIETYSFKRNETTVEASTPSFSIERSSENIIAMNVTENPRFHALNHTLDSHVGGNNNSWSNERNSTASPSSFKENMTVSLATNFSAFPAERIFFSNVTNTSFQISWTTHFPANTTFHFLFFEEEQLIKKVKTQSSHLNISELKAGTLYTVKIKLVFYGNESETMQRKVKTAAQKFNGMVRIVNLNYSSEFSNSRSEKHQRFSNMFLNEVRTSLPPYIVQKMDAGMINISIVSITPGSIVVNFSLLIPIDMDARNVSGSLLEAFRNSILFEVDNSSLSIYDNNECEREETDCSPNASCYNIYGSYECKCKEGFVSVNAERPGRNCEVLSSSLSSGDERPKEWSSTALPLTYPYTSDPMPSSAKDNFSISSGRSLENATANTTINKKNINQTTNIYDLSQKLSLINNSAAGSIKEAVQVLCEFEKIVISIKKDFLHQKSIPETSLYLGNPRCNVTSSNSSHVVLQTDWNECETEIQTNTTHTIARTVLRNDYSSHGIIHHLKISSQIHCIFQNDLLTSSGYTSEGIYTIFEDLHGSGHFLTEIRLLIGNSPIPPNFSISGSDNVMIEVGVQTRSKKLRVVVGQCWATPTNNSMDPHAFHFIHGGCPVPNTNTKMIANGISNRARFKLKIFSFVNGSVVYLHCKIKICVEMPKSTCRTNCEGFRFWKSGEIIATPKATWGPLRKFSGKPLAGLKEEKKTGMRVGYIVLIVIGVLVLALGIAGLLVCRYKHKSGTYDIKRRTEFFNYRAFHD</sequence>
<dbReference type="InterPro" id="IPR036116">
    <property type="entry name" value="FN3_sf"/>
</dbReference>
<dbReference type="InterPro" id="IPR001881">
    <property type="entry name" value="EGF-like_Ca-bd_dom"/>
</dbReference>
<dbReference type="SMART" id="SM00179">
    <property type="entry name" value="EGF_CA"/>
    <property type="match status" value="2"/>
</dbReference>
<dbReference type="SUPFAM" id="SSF49265">
    <property type="entry name" value="Fibronectin type III"/>
    <property type="match status" value="1"/>
</dbReference>
<dbReference type="SMART" id="SM00241">
    <property type="entry name" value="ZP"/>
    <property type="match status" value="1"/>
</dbReference>
<dbReference type="InterPro" id="IPR008197">
    <property type="entry name" value="WAP_dom"/>
</dbReference>
<dbReference type="InterPro" id="IPR000742">
    <property type="entry name" value="EGF"/>
</dbReference>
<dbReference type="PANTHER" id="PTHR14002:SF22">
    <property type="entry name" value="UROMODULIN-LIKE 1"/>
    <property type="match status" value="1"/>
</dbReference>
<feature type="domain" description="EGF-like" evidence="9">
    <location>
        <begin position="959"/>
        <end position="997"/>
    </location>
</feature>
<feature type="domain" description="EMI" evidence="11">
    <location>
        <begin position="41"/>
        <end position="114"/>
    </location>
</feature>
<comment type="caution">
    <text evidence="5">Lacks conserved residue(s) required for the propagation of feature annotation.</text>
</comment>
<dbReference type="Gene3D" id="2.60.40.10">
    <property type="entry name" value="Immunoglobulins"/>
    <property type="match status" value="1"/>
</dbReference>
<dbReference type="KEGG" id="pgut:117669465"/>
<dbReference type="Pfam" id="PF07645">
    <property type="entry name" value="EGF_CA"/>
    <property type="match status" value="2"/>
</dbReference>
<dbReference type="Pfam" id="PF01390">
    <property type="entry name" value="SEA"/>
    <property type="match status" value="1"/>
</dbReference>
<dbReference type="Gene3D" id="2.10.25.10">
    <property type="entry name" value="Laminin"/>
    <property type="match status" value="2"/>
</dbReference>
<dbReference type="PROSITE" id="PS00010">
    <property type="entry name" value="ASX_HYDROXYL"/>
    <property type="match status" value="2"/>
</dbReference>
<dbReference type="CDD" id="cd00199">
    <property type="entry name" value="WAP"/>
    <property type="match status" value="1"/>
</dbReference>
<evidence type="ECO:0000259" key="8">
    <source>
        <dbReference type="PROSITE" id="PS50024"/>
    </source>
</evidence>
<dbReference type="InterPro" id="IPR001507">
    <property type="entry name" value="ZP_dom"/>
</dbReference>
<dbReference type="InterPro" id="IPR000082">
    <property type="entry name" value="SEA_dom"/>
</dbReference>
<proteinExistence type="predicted"/>
<evidence type="ECO:0000259" key="12">
    <source>
        <dbReference type="PROSITE" id="PS51390"/>
    </source>
</evidence>
<dbReference type="InterPro" id="IPR055355">
    <property type="entry name" value="ZP-C"/>
</dbReference>
<dbReference type="PROSITE" id="PS51390">
    <property type="entry name" value="WAP"/>
    <property type="match status" value="1"/>
</dbReference>
<dbReference type="OMA" id="NSFEMSW"/>
<feature type="domain" description="ZP" evidence="10">
    <location>
        <begin position="1097"/>
        <end position="1339"/>
    </location>
</feature>
<dbReference type="InterPro" id="IPR013783">
    <property type="entry name" value="Ig-like_fold"/>
</dbReference>
<keyword evidence="13" id="KW-1185">Reference proteome</keyword>
<keyword evidence="3" id="KW-0677">Repeat</keyword>
<dbReference type="SMART" id="SM00181">
    <property type="entry name" value="EGF"/>
    <property type="match status" value="2"/>
</dbReference>
<evidence type="ECO:0000256" key="7">
    <source>
        <dbReference type="SAM" id="SignalP"/>
    </source>
</evidence>
<keyword evidence="6" id="KW-0812">Transmembrane</keyword>
<dbReference type="GO" id="GO:0005576">
    <property type="term" value="C:extracellular region"/>
    <property type="evidence" value="ECO:0007669"/>
    <property type="project" value="InterPro"/>
</dbReference>
<name>A0A6P9CAQ9_PANGU</name>
<evidence type="ECO:0000256" key="6">
    <source>
        <dbReference type="SAM" id="Phobius"/>
    </source>
</evidence>
<evidence type="ECO:0000256" key="5">
    <source>
        <dbReference type="PROSITE-ProRule" id="PRU00076"/>
    </source>
</evidence>
<dbReference type="Gene3D" id="2.60.40.3210">
    <property type="entry name" value="Zona pellucida, ZP-N domain"/>
    <property type="match status" value="1"/>
</dbReference>
<dbReference type="PROSITE" id="PS51041">
    <property type="entry name" value="EMI"/>
    <property type="match status" value="1"/>
</dbReference>
<dbReference type="FunFam" id="2.10.25.10:FF:000038">
    <property type="entry name" value="Fibrillin 2"/>
    <property type="match status" value="1"/>
</dbReference>
<dbReference type="GO" id="GO:0071944">
    <property type="term" value="C:cell periphery"/>
    <property type="evidence" value="ECO:0007669"/>
    <property type="project" value="UniProtKB-ARBA"/>
</dbReference>
<dbReference type="InterPro" id="IPR049883">
    <property type="entry name" value="NOTCH1_EGF-like"/>
</dbReference>
<evidence type="ECO:0000259" key="9">
    <source>
        <dbReference type="PROSITE" id="PS50026"/>
    </source>
</evidence>
<keyword evidence="4" id="KW-1015">Disulfide bond</keyword>
<evidence type="ECO:0000256" key="1">
    <source>
        <dbReference type="ARBA" id="ARBA00022536"/>
    </source>
</evidence>
<dbReference type="PROSITE" id="PS01187">
    <property type="entry name" value="EGF_CA"/>
    <property type="match status" value="2"/>
</dbReference>
<dbReference type="InParanoid" id="A0A6P9CAQ9"/>
<dbReference type="InterPro" id="IPR036645">
    <property type="entry name" value="Elafin-like_sf"/>
</dbReference>
<evidence type="ECO:0000256" key="3">
    <source>
        <dbReference type="ARBA" id="ARBA00022737"/>
    </source>
</evidence>
<feature type="domain" description="WAP" evidence="12">
    <location>
        <begin position="122"/>
        <end position="166"/>
    </location>
</feature>
<dbReference type="SUPFAM" id="SSF57256">
    <property type="entry name" value="Elafin-like"/>
    <property type="match status" value="1"/>
</dbReference>
<dbReference type="Pfam" id="PF23344">
    <property type="entry name" value="ZP-N"/>
    <property type="match status" value="1"/>
</dbReference>
<organism evidence="13 14">
    <name type="scientific">Pantherophis guttatus</name>
    <name type="common">Corn snake</name>
    <name type="synonym">Elaphe guttata</name>
    <dbReference type="NCBI Taxonomy" id="94885"/>
    <lineage>
        <taxon>Eukaryota</taxon>
        <taxon>Metazoa</taxon>
        <taxon>Chordata</taxon>
        <taxon>Craniata</taxon>
        <taxon>Vertebrata</taxon>
        <taxon>Euteleostomi</taxon>
        <taxon>Lepidosauria</taxon>
        <taxon>Squamata</taxon>
        <taxon>Bifurcata</taxon>
        <taxon>Unidentata</taxon>
        <taxon>Episquamata</taxon>
        <taxon>Toxicofera</taxon>
        <taxon>Serpentes</taxon>
        <taxon>Colubroidea</taxon>
        <taxon>Colubridae</taxon>
        <taxon>Colubrinae</taxon>
        <taxon>Pantherophis</taxon>
    </lineage>
</organism>
<evidence type="ECO:0000256" key="4">
    <source>
        <dbReference type="ARBA" id="ARBA00023157"/>
    </source>
</evidence>